<accession>A0A291RW09</accession>
<protein>
    <submittedName>
        <fullName evidence="1">LmbU</fullName>
    </submittedName>
</protein>
<dbReference type="AlphaFoldDB" id="A0A291RW09"/>
<dbReference type="KEGG" id="ntp:CRH09_14325"/>
<evidence type="ECO:0000313" key="1">
    <source>
        <dbReference type="EMBL" id="ATL71781.1"/>
    </source>
</evidence>
<gene>
    <name evidence="1" type="ORF">CRH09_14325</name>
</gene>
<dbReference type="Proteomes" id="UP000221961">
    <property type="component" value="Chromosome"/>
</dbReference>
<organism evidence="1 2">
    <name type="scientific">Nocardia terpenica</name>
    <dbReference type="NCBI Taxonomy" id="455432"/>
    <lineage>
        <taxon>Bacteria</taxon>
        <taxon>Bacillati</taxon>
        <taxon>Actinomycetota</taxon>
        <taxon>Actinomycetes</taxon>
        <taxon>Mycobacteriales</taxon>
        <taxon>Nocardiaceae</taxon>
        <taxon>Nocardia</taxon>
    </lineage>
</organism>
<dbReference type="NCBIfam" id="NF038070">
    <property type="entry name" value="LmbU_fam_TF"/>
    <property type="match status" value="1"/>
</dbReference>
<dbReference type="EMBL" id="CP023778">
    <property type="protein sequence ID" value="ATL71781.1"/>
    <property type="molecule type" value="Genomic_DNA"/>
</dbReference>
<sequence>MLVTQVGLLFPNRMAYAQWERAGRKLAHISSSSTWCLGDWLVYGEKSYADRYRVAVEAVGLDYQTLRNYAWVCRRFVPERRRRELSFQHHAEVASLGDAEQDRWLDLATEHQWSRNKLRERVRGHRARPVTRGSDRELVPGVRARAEQMQRWALAAARSEASLVEWASRTLDQAAEMALAQPNRLAEEPEAHPAAE</sequence>
<name>A0A291RW09_9NOCA</name>
<dbReference type="InterPro" id="IPR049735">
    <property type="entry name" value="NovE/LmbU-like"/>
</dbReference>
<proteinExistence type="predicted"/>
<evidence type="ECO:0000313" key="2">
    <source>
        <dbReference type="Proteomes" id="UP000221961"/>
    </source>
</evidence>
<reference evidence="1 2" key="1">
    <citation type="submission" date="2017-10" db="EMBL/GenBank/DDBJ databases">
        <title>Comparative genomics between pathogenic Norcardia.</title>
        <authorList>
            <person name="Zeng L."/>
        </authorList>
    </citation>
    <scope>NUCLEOTIDE SEQUENCE [LARGE SCALE GENOMIC DNA]</scope>
    <source>
        <strain evidence="1 2">NC_YFY_NT001</strain>
    </source>
</reference>